<feature type="compositionally biased region" description="Basic and acidic residues" evidence="1">
    <location>
        <begin position="123"/>
        <end position="139"/>
    </location>
</feature>
<dbReference type="Gramene" id="GBG82200">
    <property type="protein sequence ID" value="GBG82200"/>
    <property type="gene ID" value="CBR_g34483"/>
</dbReference>
<proteinExistence type="predicted"/>
<feature type="compositionally biased region" description="Acidic residues" evidence="1">
    <location>
        <begin position="87"/>
        <end position="99"/>
    </location>
</feature>
<evidence type="ECO:0000313" key="2">
    <source>
        <dbReference type="EMBL" id="GBG82200.1"/>
    </source>
</evidence>
<reference evidence="2 3" key="1">
    <citation type="journal article" date="2018" name="Cell">
        <title>The Chara Genome: Secondary Complexity and Implications for Plant Terrestrialization.</title>
        <authorList>
            <person name="Nishiyama T."/>
            <person name="Sakayama H."/>
            <person name="Vries J.D."/>
            <person name="Buschmann H."/>
            <person name="Saint-Marcoux D."/>
            <person name="Ullrich K.K."/>
            <person name="Haas F.B."/>
            <person name="Vanderstraeten L."/>
            <person name="Becker D."/>
            <person name="Lang D."/>
            <person name="Vosolsobe S."/>
            <person name="Rombauts S."/>
            <person name="Wilhelmsson P.K.I."/>
            <person name="Janitza P."/>
            <person name="Kern R."/>
            <person name="Heyl A."/>
            <person name="Rumpler F."/>
            <person name="Villalobos L.I.A.C."/>
            <person name="Clay J.M."/>
            <person name="Skokan R."/>
            <person name="Toyoda A."/>
            <person name="Suzuki Y."/>
            <person name="Kagoshima H."/>
            <person name="Schijlen E."/>
            <person name="Tajeshwar N."/>
            <person name="Catarino B."/>
            <person name="Hetherington A.J."/>
            <person name="Saltykova A."/>
            <person name="Bonnot C."/>
            <person name="Breuninger H."/>
            <person name="Symeonidi A."/>
            <person name="Radhakrishnan G.V."/>
            <person name="Van Nieuwerburgh F."/>
            <person name="Deforce D."/>
            <person name="Chang C."/>
            <person name="Karol K.G."/>
            <person name="Hedrich R."/>
            <person name="Ulvskov P."/>
            <person name="Glockner G."/>
            <person name="Delwiche C.F."/>
            <person name="Petrasek J."/>
            <person name="Van de Peer Y."/>
            <person name="Friml J."/>
            <person name="Beilby M."/>
            <person name="Dolan L."/>
            <person name="Kohara Y."/>
            <person name="Sugano S."/>
            <person name="Fujiyama A."/>
            <person name="Delaux P.-M."/>
            <person name="Quint M."/>
            <person name="TheiBen G."/>
            <person name="Hagemann M."/>
            <person name="Harholt J."/>
            <person name="Dunand C."/>
            <person name="Zachgo S."/>
            <person name="Langdale J."/>
            <person name="Maumus F."/>
            <person name="Straeten D.V.D."/>
            <person name="Gould S.B."/>
            <person name="Rensing S.A."/>
        </authorList>
    </citation>
    <scope>NUCLEOTIDE SEQUENCE [LARGE SCALE GENOMIC DNA]</scope>
    <source>
        <strain evidence="2 3">S276</strain>
    </source>
</reference>
<sequence length="139" mass="14589">MRGVTSTPMMKVMTRVAMAAMTTAETRATPTAQTVRPHALCGHTPWYTTTTSTGCAGTATKPPARVEDAEKSVDEVDDDSSRGSDSADTEDEDSVEDSTDEGRDVDADDESDDEGGDGSNDDGGDKSHADSEEAPIRGE</sequence>
<feature type="compositionally biased region" description="Basic and acidic residues" evidence="1">
    <location>
        <begin position="64"/>
        <end position="82"/>
    </location>
</feature>
<dbReference type="Proteomes" id="UP000265515">
    <property type="component" value="Unassembled WGS sequence"/>
</dbReference>
<evidence type="ECO:0000313" key="3">
    <source>
        <dbReference type="Proteomes" id="UP000265515"/>
    </source>
</evidence>
<protein>
    <submittedName>
        <fullName evidence="2">Uncharacterized protein</fullName>
    </submittedName>
</protein>
<gene>
    <name evidence="2" type="ORF">CBR_g34483</name>
</gene>
<keyword evidence="3" id="KW-1185">Reference proteome</keyword>
<evidence type="ECO:0000256" key="1">
    <source>
        <dbReference type="SAM" id="MobiDB-lite"/>
    </source>
</evidence>
<feature type="region of interest" description="Disordered" evidence="1">
    <location>
        <begin position="48"/>
        <end position="139"/>
    </location>
</feature>
<comment type="caution">
    <text evidence="2">The sequence shown here is derived from an EMBL/GenBank/DDBJ whole genome shotgun (WGS) entry which is preliminary data.</text>
</comment>
<dbReference type="EMBL" id="BFEA01000399">
    <property type="protein sequence ID" value="GBG82200.1"/>
    <property type="molecule type" value="Genomic_DNA"/>
</dbReference>
<accession>A0A388LIP0</accession>
<dbReference type="AlphaFoldDB" id="A0A388LIP0"/>
<organism evidence="2 3">
    <name type="scientific">Chara braunii</name>
    <name type="common">Braun's stonewort</name>
    <dbReference type="NCBI Taxonomy" id="69332"/>
    <lineage>
        <taxon>Eukaryota</taxon>
        <taxon>Viridiplantae</taxon>
        <taxon>Streptophyta</taxon>
        <taxon>Charophyceae</taxon>
        <taxon>Charales</taxon>
        <taxon>Characeae</taxon>
        <taxon>Chara</taxon>
    </lineage>
</organism>
<name>A0A388LIP0_CHABU</name>
<feature type="compositionally biased region" description="Acidic residues" evidence="1">
    <location>
        <begin position="106"/>
        <end position="122"/>
    </location>
</feature>
<feature type="compositionally biased region" description="Low complexity" evidence="1">
    <location>
        <begin position="48"/>
        <end position="60"/>
    </location>
</feature>